<reference evidence="1 2" key="1">
    <citation type="submission" date="2017-01" db="EMBL/GenBank/DDBJ databases">
        <title>A new Hymenobacter.</title>
        <authorList>
            <person name="Liang Y."/>
            <person name="Feng F."/>
        </authorList>
    </citation>
    <scope>NUCLEOTIDE SEQUENCE [LARGE SCALE GENOMIC DNA]</scope>
    <source>
        <strain evidence="1">MIMBbqt21</strain>
    </source>
</reference>
<dbReference type="RefSeq" id="WP_086597252.1">
    <property type="nucleotide sequence ID" value="NZ_MTSE01000040.1"/>
</dbReference>
<sequence length="177" mass="19748">MSSSDTPVPKVLLDADVLSHFITGERPGILADVFGGRLALLDVVEQELSRVWRFGQPLEMFCQVCQIQRLALPEEDDDVLHEYASLRSQGLGAGESACMALARHHAHFIASSNLKDIKSYCQTHQITYYTTMDVLHLAVKGGHMKEPECDVFIGKVLAAKSKLPYTTYRQWRKATGL</sequence>
<organism evidence="1 2">
    <name type="scientific">Hymenobacter crusticola</name>
    <dbReference type="NCBI Taxonomy" id="1770526"/>
    <lineage>
        <taxon>Bacteria</taxon>
        <taxon>Pseudomonadati</taxon>
        <taxon>Bacteroidota</taxon>
        <taxon>Cytophagia</taxon>
        <taxon>Cytophagales</taxon>
        <taxon>Hymenobacteraceae</taxon>
        <taxon>Hymenobacter</taxon>
    </lineage>
</organism>
<dbReference type="EMBL" id="MTSE01000040">
    <property type="protein sequence ID" value="OUJ68985.1"/>
    <property type="molecule type" value="Genomic_DNA"/>
</dbReference>
<keyword evidence="2" id="KW-1185">Reference proteome</keyword>
<proteinExistence type="predicted"/>
<dbReference type="SUPFAM" id="SSF88723">
    <property type="entry name" value="PIN domain-like"/>
    <property type="match status" value="1"/>
</dbReference>
<evidence type="ECO:0000313" key="1">
    <source>
        <dbReference type="EMBL" id="OUJ68985.1"/>
    </source>
</evidence>
<protein>
    <recommendedName>
        <fullName evidence="3">PIN domain-containing protein</fullName>
    </recommendedName>
</protein>
<dbReference type="Proteomes" id="UP000194873">
    <property type="component" value="Unassembled WGS sequence"/>
</dbReference>
<accession>A0A243W5P8</accession>
<gene>
    <name evidence="1" type="ORF">BXP70_27150</name>
</gene>
<dbReference type="OrthoDB" id="793116at2"/>
<dbReference type="InterPro" id="IPR029060">
    <property type="entry name" value="PIN-like_dom_sf"/>
</dbReference>
<name>A0A243W5P8_9BACT</name>
<comment type="caution">
    <text evidence="1">The sequence shown here is derived from an EMBL/GenBank/DDBJ whole genome shotgun (WGS) entry which is preliminary data.</text>
</comment>
<evidence type="ECO:0008006" key="3">
    <source>
        <dbReference type="Google" id="ProtNLM"/>
    </source>
</evidence>
<evidence type="ECO:0000313" key="2">
    <source>
        <dbReference type="Proteomes" id="UP000194873"/>
    </source>
</evidence>
<dbReference type="AlphaFoldDB" id="A0A243W5P8"/>